<dbReference type="PANTHER" id="PTHR24067">
    <property type="entry name" value="UBIQUITIN-CONJUGATING ENZYME E2"/>
    <property type="match status" value="1"/>
</dbReference>
<dbReference type="GO" id="GO:0061631">
    <property type="term" value="F:ubiquitin conjugating enzyme activity"/>
    <property type="evidence" value="ECO:0007669"/>
    <property type="project" value="UniProtKB-EC"/>
</dbReference>
<evidence type="ECO:0000256" key="11">
    <source>
        <dbReference type="RuleBase" id="RU362109"/>
    </source>
</evidence>
<evidence type="ECO:0000256" key="10">
    <source>
        <dbReference type="PROSITE-ProRule" id="PRU10133"/>
    </source>
</evidence>
<keyword evidence="3 11" id="KW-0547">Nucleotide-binding</keyword>
<dbReference type="PROSITE" id="PS50127">
    <property type="entry name" value="UBC_2"/>
    <property type="match status" value="1"/>
</dbReference>
<dbReference type="SMART" id="SM00212">
    <property type="entry name" value="UBCc"/>
    <property type="match status" value="1"/>
</dbReference>
<feature type="active site" description="Glycyl thioester intermediate" evidence="10">
    <location>
        <position position="87"/>
    </location>
</feature>
<dbReference type="EMBL" id="JARGDH010000001">
    <property type="protein sequence ID" value="KAL0278148.1"/>
    <property type="molecule type" value="Genomic_DNA"/>
</dbReference>
<dbReference type="FunFam" id="3.10.110.10:FF:000041">
    <property type="entry name" value="Ubiquitin-conjugating enzyme E2 T"/>
    <property type="match status" value="1"/>
</dbReference>
<dbReference type="AlphaFoldDB" id="A0AAW2I8Z4"/>
<protein>
    <recommendedName>
        <fullName evidence="6">Ubiquitin-conjugating enzyme E2 T</fullName>
        <ecNumber evidence="1">2.3.2.23</ecNumber>
    </recommendedName>
    <alternativeName>
        <fullName evidence="7">E2 ubiquitin-conjugating enzyme T</fullName>
    </alternativeName>
    <alternativeName>
        <fullName evidence="9">Ubiquitin carrier protein T</fullName>
    </alternativeName>
    <alternativeName>
        <fullName evidence="8">Ubiquitin-protein ligase T</fullName>
    </alternativeName>
</protein>
<evidence type="ECO:0000256" key="3">
    <source>
        <dbReference type="ARBA" id="ARBA00022741"/>
    </source>
</evidence>
<dbReference type="InterPro" id="IPR016135">
    <property type="entry name" value="UBQ-conjugating_enzyme/RWD"/>
</dbReference>
<keyword evidence="2" id="KW-0808">Transferase</keyword>
<evidence type="ECO:0000256" key="2">
    <source>
        <dbReference type="ARBA" id="ARBA00022679"/>
    </source>
</evidence>
<dbReference type="PROSITE" id="PS00183">
    <property type="entry name" value="UBC_1"/>
    <property type="match status" value="1"/>
</dbReference>
<comment type="similarity">
    <text evidence="11">Belongs to the ubiquitin-conjugating enzyme family.</text>
</comment>
<dbReference type="InterPro" id="IPR023313">
    <property type="entry name" value="UBQ-conjugating_AS"/>
</dbReference>
<evidence type="ECO:0000256" key="8">
    <source>
        <dbReference type="ARBA" id="ARBA00077509"/>
    </source>
</evidence>
<comment type="caution">
    <text evidence="13">The sequence shown here is derived from an EMBL/GenBank/DDBJ whole genome shotgun (WGS) entry which is preliminary data.</text>
</comment>
<accession>A0AAW2I8Z4</accession>
<dbReference type="Gene3D" id="3.10.110.10">
    <property type="entry name" value="Ubiquitin Conjugating Enzyme"/>
    <property type="match status" value="1"/>
</dbReference>
<keyword evidence="5 11" id="KW-0067">ATP-binding</keyword>
<dbReference type="InterPro" id="IPR000608">
    <property type="entry name" value="UBC"/>
</dbReference>
<feature type="domain" description="UBC core" evidence="12">
    <location>
        <begin position="3"/>
        <end position="153"/>
    </location>
</feature>
<organism evidence="13">
    <name type="scientific">Menopon gallinae</name>
    <name type="common">poultry shaft louse</name>
    <dbReference type="NCBI Taxonomy" id="328185"/>
    <lineage>
        <taxon>Eukaryota</taxon>
        <taxon>Metazoa</taxon>
        <taxon>Ecdysozoa</taxon>
        <taxon>Arthropoda</taxon>
        <taxon>Hexapoda</taxon>
        <taxon>Insecta</taxon>
        <taxon>Pterygota</taxon>
        <taxon>Neoptera</taxon>
        <taxon>Paraneoptera</taxon>
        <taxon>Psocodea</taxon>
        <taxon>Troctomorpha</taxon>
        <taxon>Phthiraptera</taxon>
        <taxon>Amblycera</taxon>
        <taxon>Menoponidae</taxon>
        <taxon>Menopon</taxon>
    </lineage>
</organism>
<reference evidence="13" key="1">
    <citation type="journal article" date="2024" name="Gigascience">
        <title>Chromosome-level genome of the poultry shaft louse Menopon gallinae provides insight into the host-switching and adaptive evolution of parasitic lice.</title>
        <authorList>
            <person name="Xu Y."/>
            <person name="Ma L."/>
            <person name="Liu S."/>
            <person name="Liang Y."/>
            <person name="Liu Q."/>
            <person name="He Z."/>
            <person name="Tian L."/>
            <person name="Duan Y."/>
            <person name="Cai W."/>
            <person name="Li H."/>
            <person name="Song F."/>
        </authorList>
    </citation>
    <scope>NUCLEOTIDE SEQUENCE</scope>
    <source>
        <strain evidence="13">Cailab_2023a</strain>
    </source>
</reference>
<dbReference type="Pfam" id="PF00179">
    <property type="entry name" value="UQ_con"/>
    <property type="match status" value="1"/>
</dbReference>
<keyword evidence="4 11" id="KW-0833">Ubl conjugation pathway</keyword>
<evidence type="ECO:0000256" key="7">
    <source>
        <dbReference type="ARBA" id="ARBA00076317"/>
    </source>
</evidence>
<gene>
    <name evidence="13" type="ORF">PYX00_000054</name>
</gene>
<dbReference type="EC" id="2.3.2.23" evidence="1"/>
<evidence type="ECO:0000256" key="5">
    <source>
        <dbReference type="ARBA" id="ARBA00022840"/>
    </source>
</evidence>
<evidence type="ECO:0000256" key="1">
    <source>
        <dbReference type="ARBA" id="ARBA00012486"/>
    </source>
</evidence>
<evidence type="ECO:0000313" key="13">
    <source>
        <dbReference type="EMBL" id="KAL0278148.1"/>
    </source>
</evidence>
<sequence>MAEVSLRLRREIEKLQENPPSGISCYPKDTTLQKLDASIKGTPGSPYENGIFKIDIVVPEGYPFDPPRLRFITKVYHPNIDEGGRICLNLLKPQPEGSWRPTVIIEGLLVAVQHLLNQPNPDDPLVTEIAHEFRNNKSEYERKAREWTVKYALQ</sequence>
<proteinExistence type="inferred from homology"/>
<dbReference type="SUPFAM" id="SSF54495">
    <property type="entry name" value="UBC-like"/>
    <property type="match status" value="1"/>
</dbReference>
<evidence type="ECO:0000256" key="9">
    <source>
        <dbReference type="ARBA" id="ARBA00082133"/>
    </source>
</evidence>
<evidence type="ECO:0000259" key="12">
    <source>
        <dbReference type="PROSITE" id="PS50127"/>
    </source>
</evidence>
<name>A0AAW2I8Z4_9NEOP</name>
<dbReference type="GO" id="GO:0005524">
    <property type="term" value="F:ATP binding"/>
    <property type="evidence" value="ECO:0007669"/>
    <property type="project" value="UniProtKB-UniRule"/>
</dbReference>
<evidence type="ECO:0000256" key="4">
    <source>
        <dbReference type="ARBA" id="ARBA00022786"/>
    </source>
</evidence>
<dbReference type="InterPro" id="IPR050113">
    <property type="entry name" value="Ub_conjugating_enzyme"/>
</dbReference>
<evidence type="ECO:0000256" key="6">
    <source>
        <dbReference type="ARBA" id="ARBA00072440"/>
    </source>
</evidence>
<dbReference type="CDD" id="cd23805">
    <property type="entry name" value="UBCc_UBE2T"/>
    <property type="match status" value="1"/>
</dbReference>